<evidence type="ECO:0000256" key="1">
    <source>
        <dbReference type="SAM" id="MobiDB-lite"/>
    </source>
</evidence>
<feature type="compositionally biased region" description="Polar residues" evidence="1">
    <location>
        <begin position="143"/>
        <end position="152"/>
    </location>
</feature>
<evidence type="ECO:0000313" key="3">
    <source>
        <dbReference type="EMBL" id="AZZ56439.1"/>
    </source>
</evidence>
<dbReference type="Pfam" id="PF06259">
    <property type="entry name" value="Abhydrolase_8"/>
    <property type="match status" value="1"/>
</dbReference>
<evidence type="ECO:0000313" key="4">
    <source>
        <dbReference type="Proteomes" id="UP000283946"/>
    </source>
</evidence>
<feature type="region of interest" description="Disordered" evidence="1">
    <location>
        <begin position="143"/>
        <end position="162"/>
    </location>
</feature>
<feature type="domain" description="DUF1023" evidence="2">
    <location>
        <begin position="409"/>
        <end position="562"/>
    </location>
</feature>
<dbReference type="Proteomes" id="UP000283946">
    <property type="component" value="Chromosome"/>
</dbReference>
<dbReference type="InterPro" id="IPR010427">
    <property type="entry name" value="DUF1023"/>
</dbReference>
<proteinExistence type="predicted"/>
<accession>A0AAD1AGZ6</accession>
<dbReference type="AlphaFoldDB" id="A0AAD1AGZ6"/>
<protein>
    <recommendedName>
        <fullName evidence="2">DUF1023 domain-containing protein</fullName>
    </recommendedName>
</protein>
<dbReference type="EMBL" id="CP028130">
    <property type="protein sequence ID" value="AZZ56439.1"/>
    <property type="molecule type" value="Genomic_DNA"/>
</dbReference>
<name>A0AAD1AGZ6_9MICO</name>
<gene>
    <name evidence="3" type="ORF">C7V51_11550</name>
</gene>
<dbReference type="KEGG" id="ria:C7V51_11550"/>
<organism evidence="3 4">
    <name type="scientific">Rathayibacter iranicus</name>
    <dbReference type="NCBI Taxonomy" id="59737"/>
    <lineage>
        <taxon>Bacteria</taxon>
        <taxon>Bacillati</taxon>
        <taxon>Actinomycetota</taxon>
        <taxon>Actinomycetes</taxon>
        <taxon>Micrococcales</taxon>
        <taxon>Microbacteriaceae</taxon>
        <taxon>Rathayibacter</taxon>
    </lineage>
</organism>
<evidence type="ECO:0000259" key="2">
    <source>
        <dbReference type="Pfam" id="PF06259"/>
    </source>
</evidence>
<sequence>MVMGTIRFDDEVAAQFARKLVAVADVLHSQALVRGAAAEQAMQDFEGPFAQVFWFAHLTQASNRSRLDAALFELSEVVLTAILKARQERERLAEVEAWEARQAEREERRRLDPTGGAASDFLEIFDRPPSEDRILPPTIVASYSPQEPQRTSAGAGVPQGRTSADPDRLNVFLSDARQADEALRMELDAVLAVFGAFREACSWVPLESISVFGGFQQLLGISQLHSNWIEQVSLAFAAAGGGLLSSPTLEMVATGGQTRTDQSVLDLLSSVPADEIAVLFKTRPELGAQLKRIPATDVNAWWTRLGPAEDGARFSARQEALIGGLPEVIGNLEGVPYGARAQANESVLRVRIKALKDELAQEPTDGDYAKLGSMQEDLRALEDIADSLKVRPGLDGRFLISLTDDHPPLAAVSIGDLDTATNVTYAVPGMGQTTTTMTSWVKASQNVQSMLPTGNAVVAWIGYQTPPNVTETANFSVMDIDDAVAGGAALASSVHGLSAVRGDSIPKPDVVAHSYGTTVVAVAASRSDVEFGTFVSLGSAGLPDSVDSVSDLHVEGMYAGQARNKLWFEEESGDRRRGWDVTTAGIIM</sequence>
<reference evidence="3 4" key="1">
    <citation type="submission" date="2018-03" db="EMBL/GenBank/DDBJ databases">
        <title>Bacteriophage NCPPB3778 and a type I-E CRISPR drive the evolution of the US Biological Select Agent, Rathayibacter toxicus.</title>
        <authorList>
            <person name="Davis E.W.II."/>
            <person name="Tabima J.F."/>
            <person name="Weisberg A.J."/>
            <person name="Dantas Lopes L."/>
            <person name="Wiseman M.S."/>
            <person name="Wiseman M.S."/>
            <person name="Pupko T."/>
            <person name="Belcher M.S."/>
            <person name="Sechler A.J."/>
            <person name="Tancos M.A."/>
            <person name="Schroeder B.K."/>
            <person name="Murray T.D."/>
            <person name="Luster D.G."/>
            <person name="Schneider W.L."/>
            <person name="Rogers E."/>
            <person name="Andreote F.D."/>
            <person name="Grunwald N.J."/>
            <person name="Putnam M.L."/>
            <person name="Chang J.H."/>
        </authorList>
    </citation>
    <scope>NUCLEOTIDE SEQUENCE [LARGE SCALE GENOMIC DNA]</scope>
    <source>
        <strain evidence="3 4">NCCPB 2253</strain>
    </source>
</reference>